<accession>A0AA36DCB1</accession>
<keyword evidence="1" id="KW-0812">Transmembrane</keyword>
<reference evidence="2" key="1">
    <citation type="submission" date="2023-06" db="EMBL/GenBank/DDBJ databases">
        <authorList>
            <person name="Delattre M."/>
        </authorList>
    </citation>
    <scope>NUCLEOTIDE SEQUENCE</scope>
    <source>
        <strain evidence="2">AF72</strain>
    </source>
</reference>
<protein>
    <submittedName>
        <fullName evidence="2">Uncharacterized protein</fullName>
    </submittedName>
</protein>
<evidence type="ECO:0000313" key="3">
    <source>
        <dbReference type="Proteomes" id="UP001177023"/>
    </source>
</evidence>
<evidence type="ECO:0000313" key="2">
    <source>
        <dbReference type="EMBL" id="CAJ0584051.1"/>
    </source>
</evidence>
<keyword evidence="1" id="KW-1133">Transmembrane helix</keyword>
<sequence>MQCKQREELSKATLCREINDLLAHLFGNDNPAAYAAICGAQDHSSVYCSHFVEESVYNLYDDFNYGDISAVFLWPKLCMTIVGKWNRSNAFLHDFCMKWTGRCERRAHYCGQKDPKLLTAISFGFFFRMCKPHPTASERAYCLKEMLPSYISLFLDGGIDMFYTVGSAALNFVEEYVDGLPAEIFQPLFDSCRIDQLMQFDNRTYPLCRALHQSRNPHRPSCKDGDGCTGVAFPECYSASKRRDDGFDTAKCDFIIRTFVDVLGPQVYERLCIDANITDTVPIYCRILHQYIHLDTTDRYVPEIEDLRQAEAARQKVPEPRQIDECAGKSKHSCRVHFVAECSVSGERCRALSEKHFRRCIDATLAICDILWEKAPREFDSLLANFYSHECMGHSHIVASDRKYCSKIIAVCSRRNSKACRSVGRASAVKRSTGQRFTIYIIGFGPLALLLLGLFWCCPYAESWYLRRQYRKYEAELRLLNSKSRAVASESMTMSMATVMSASTSISVVKSRPRE</sequence>
<proteinExistence type="predicted"/>
<keyword evidence="3" id="KW-1185">Reference proteome</keyword>
<dbReference type="Proteomes" id="UP001177023">
    <property type="component" value="Unassembled WGS sequence"/>
</dbReference>
<gene>
    <name evidence="2" type="ORF">MSPICULIGERA_LOCUS22118</name>
</gene>
<dbReference type="AlphaFoldDB" id="A0AA36DCB1"/>
<evidence type="ECO:0000256" key="1">
    <source>
        <dbReference type="SAM" id="Phobius"/>
    </source>
</evidence>
<name>A0AA36DCB1_9BILA</name>
<feature type="transmembrane region" description="Helical" evidence="1">
    <location>
        <begin position="437"/>
        <end position="461"/>
    </location>
</feature>
<organism evidence="2 3">
    <name type="scientific">Mesorhabditis spiculigera</name>
    <dbReference type="NCBI Taxonomy" id="96644"/>
    <lineage>
        <taxon>Eukaryota</taxon>
        <taxon>Metazoa</taxon>
        <taxon>Ecdysozoa</taxon>
        <taxon>Nematoda</taxon>
        <taxon>Chromadorea</taxon>
        <taxon>Rhabditida</taxon>
        <taxon>Rhabditina</taxon>
        <taxon>Rhabditomorpha</taxon>
        <taxon>Rhabditoidea</taxon>
        <taxon>Rhabditidae</taxon>
        <taxon>Mesorhabditinae</taxon>
        <taxon>Mesorhabditis</taxon>
    </lineage>
</organism>
<dbReference type="EMBL" id="CATQJA010002673">
    <property type="protein sequence ID" value="CAJ0584051.1"/>
    <property type="molecule type" value="Genomic_DNA"/>
</dbReference>
<keyword evidence="1" id="KW-0472">Membrane</keyword>
<comment type="caution">
    <text evidence="2">The sequence shown here is derived from an EMBL/GenBank/DDBJ whole genome shotgun (WGS) entry which is preliminary data.</text>
</comment>
<feature type="non-terminal residue" evidence="2">
    <location>
        <position position="515"/>
    </location>
</feature>